<evidence type="ECO:0000259" key="11">
    <source>
        <dbReference type="Pfam" id="PF01706"/>
    </source>
</evidence>
<feature type="domain" description="Flagellar motor switch protein FliG C-terminal" evidence="11">
    <location>
        <begin position="242"/>
        <end position="353"/>
    </location>
</feature>
<dbReference type="Pfam" id="PF14842">
    <property type="entry name" value="FliG_N"/>
    <property type="match status" value="1"/>
</dbReference>
<accession>A0A1N7N029</accession>
<feature type="domain" description="Flagellar motor switch protein FliG N-terminal" evidence="13">
    <location>
        <begin position="31"/>
        <end position="132"/>
    </location>
</feature>
<feature type="domain" description="Flagellar motor switch protein FliG middle" evidence="12">
    <location>
        <begin position="141"/>
        <end position="210"/>
    </location>
</feature>
<keyword evidence="14" id="KW-0282">Flagellum</keyword>
<dbReference type="InterPro" id="IPR011002">
    <property type="entry name" value="FliG_a-hlx"/>
</dbReference>
<dbReference type="Pfam" id="PF14841">
    <property type="entry name" value="FliG_M"/>
    <property type="match status" value="1"/>
</dbReference>
<dbReference type="InterPro" id="IPR023087">
    <property type="entry name" value="Flg_Motor_Flig_C"/>
</dbReference>
<keyword evidence="5" id="KW-1003">Cell membrane</keyword>
<keyword evidence="14" id="KW-0966">Cell projection</keyword>
<comment type="function">
    <text evidence="10">FliG is one of three proteins (FliG, FliN, FliM) that forms the rotor-mounted switch complex (C ring), located at the base of the basal body. This complex interacts with the CheY and CheZ chemotaxis proteins, in addition to contacting components of the motor that determine the direction of flagellar rotation.</text>
</comment>
<evidence type="ECO:0000256" key="3">
    <source>
        <dbReference type="ARBA" id="ARBA00010299"/>
    </source>
</evidence>
<dbReference type="GO" id="GO:0006935">
    <property type="term" value="P:chemotaxis"/>
    <property type="evidence" value="ECO:0007669"/>
    <property type="project" value="UniProtKB-KW"/>
</dbReference>
<dbReference type="EMBL" id="FTOQ01000006">
    <property type="protein sequence ID" value="SIS91469.1"/>
    <property type="molecule type" value="Genomic_DNA"/>
</dbReference>
<dbReference type="GO" id="GO:0003774">
    <property type="term" value="F:cytoskeletal motor activity"/>
    <property type="evidence" value="ECO:0007669"/>
    <property type="project" value="InterPro"/>
</dbReference>
<reference evidence="15" key="1">
    <citation type="submission" date="2017-01" db="EMBL/GenBank/DDBJ databases">
        <authorList>
            <person name="Varghese N."/>
            <person name="Submissions S."/>
        </authorList>
    </citation>
    <scope>NUCLEOTIDE SEQUENCE [LARGE SCALE GENOMIC DNA]</scope>
    <source>
        <strain evidence="15">DSM 29430</strain>
    </source>
</reference>
<dbReference type="GO" id="GO:0005886">
    <property type="term" value="C:plasma membrane"/>
    <property type="evidence" value="ECO:0007669"/>
    <property type="project" value="UniProtKB-SubCell"/>
</dbReference>
<dbReference type="STRING" id="633194.SAMN05421759_10682"/>
<evidence type="ECO:0000256" key="10">
    <source>
        <dbReference type="ARBA" id="ARBA00025598"/>
    </source>
</evidence>
<dbReference type="InterPro" id="IPR028263">
    <property type="entry name" value="FliG_N"/>
</dbReference>
<dbReference type="GO" id="GO:0071973">
    <property type="term" value="P:bacterial-type flagellum-dependent cell motility"/>
    <property type="evidence" value="ECO:0007669"/>
    <property type="project" value="InterPro"/>
</dbReference>
<dbReference type="RefSeq" id="WP_076448244.1">
    <property type="nucleotide sequence ID" value="NZ_FTOQ01000006.1"/>
</dbReference>
<dbReference type="GO" id="GO:0009425">
    <property type="term" value="C:bacterial-type flagellum basal body"/>
    <property type="evidence" value="ECO:0007669"/>
    <property type="project" value="UniProtKB-SubCell"/>
</dbReference>
<evidence type="ECO:0000259" key="12">
    <source>
        <dbReference type="Pfam" id="PF14841"/>
    </source>
</evidence>
<dbReference type="AlphaFoldDB" id="A0A1N7N029"/>
<keyword evidence="14" id="KW-0969">Cilium</keyword>
<organism evidence="14 15">
    <name type="scientific">Roseivivax lentus</name>
    <dbReference type="NCBI Taxonomy" id="633194"/>
    <lineage>
        <taxon>Bacteria</taxon>
        <taxon>Pseudomonadati</taxon>
        <taxon>Pseudomonadota</taxon>
        <taxon>Alphaproteobacteria</taxon>
        <taxon>Rhodobacterales</taxon>
        <taxon>Roseobacteraceae</taxon>
        <taxon>Roseivivax</taxon>
    </lineage>
</organism>
<evidence type="ECO:0000256" key="4">
    <source>
        <dbReference type="ARBA" id="ARBA00021870"/>
    </source>
</evidence>
<dbReference type="InterPro" id="IPR000090">
    <property type="entry name" value="Flg_Motor_Flig"/>
</dbReference>
<keyword evidence="7" id="KW-0283">Flagellar rotation</keyword>
<evidence type="ECO:0000313" key="14">
    <source>
        <dbReference type="EMBL" id="SIS91469.1"/>
    </source>
</evidence>
<proteinExistence type="inferred from homology"/>
<comment type="similarity">
    <text evidence="3">Belongs to the FliG family.</text>
</comment>
<keyword evidence="9" id="KW-0975">Bacterial flagellum</keyword>
<evidence type="ECO:0000256" key="6">
    <source>
        <dbReference type="ARBA" id="ARBA00022500"/>
    </source>
</evidence>
<dbReference type="SUPFAM" id="SSF48029">
    <property type="entry name" value="FliG"/>
    <property type="match status" value="2"/>
</dbReference>
<dbReference type="PANTHER" id="PTHR30534">
    <property type="entry name" value="FLAGELLAR MOTOR SWITCH PROTEIN FLIG"/>
    <property type="match status" value="1"/>
</dbReference>
<keyword evidence="8" id="KW-0472">Membrane</keyword>
<keyword evidence="15" id="KW-1185">Reference proteome</keyword>
<evidence type="ECO:0000256" key="2">
    <source>
        <dbReference type="ARBA" id="ARBA00004413"/>
    </source>
</evidence>
<keyword evidence="6" id="KW-0145">Chemotaxis</keyword>
<dbReference type="PRINTS" id="PR00954">
    <property type="entry name" value="FLGMOTORFLIG"/>
</dbReference>
<dbReference type="Gene3D" id="1.10.220.30">
    <property type="match status" value="3"/>
</dbReference>
<dbReference type="Pfam" id="PF01706">
    <property type="entry name" value="FliG_C"/>
    <property type="match status" value="1"/>
</dbReference>
<name>A0A1N7N029_9RHOB</name>
<dbReference type="OrthoDB" id="7616820at2"/>
<evidence type="ECO:0000256" key="7">
    <source>
        <dbReference type="ARBA" id="ARBA00022779"/>
    </source>
</evidence>
<evidence type="ECO:0000256" key="8">
    <source>
        <dbReference type="ARBA" id="ARBA00023136"/>
    </source>
</evidence>
<comment type="subcellular location">
    <subcellularLocation>
        <location evidence="1">Bacterial flagellum basal body</location>
    </subcellularLocation>
    <subcellularLocation>
        <location evidence="2">Cell membrane</location>
        <topology evidence="2">Peripheral membrane protein</topology>
        <orientation evidence="2">Cytoplasmic side</orientation>
    </subcellularLocation>
</comment>
<sequence>MTDLTPFVPQPAALSASAARPVATRAPAVLGQRAKAAIVVQFLLNEGADVPLASLPETLQAELTHQLGTMRYVDRATLDAVITEFADELEQVGMSFPGDMAGALSALDGKISPQTAARLRKEAGVRRMGDPWVRINAESSETLAKLIETESIEVAAVMLSRIDVARAAELLGHLPGPRARRITYAVSKTAAVTPETVDRIGLSLAAQLDARPPKAFDKDPGNRVGSILNFSKSSTRDEVLTGLDETDSAFAEEVRRAIFTFENIYTRLAPEDAPKVTRDVDNDVLALAIGGAQGEEQNRSVDFLLENLSRRMAASLREEAAERVGSPRADIEEAQAQVVAAIRAMADSGEITLRTGEDGD</sequence>
<dbReference type="InterPro" id="IPR032779">
    <property type="entry name" value="FliG_M"/>
</dbReference>
<evidence type="ECO:0000256" key="1">
    <source>
        <dbReference type="ARBA" id="ARBA00004117"/>
    </source>
</evidence>
<evidence type="ECO:0000313" key="15">
    <source>
        <dbReference type="Proteomes" id="UP000186684"/>
    </source>
</evidence>
<evidence type="ECO:0000259" key="13">
    <source>
        <dbReference type="Pfam" id="PF14842"/>
    </source>
</evidence>
<dbReference type="Proteomes" id="UP000186684">
    <property type="component" value="Unassembled WGS sequence"/>
</dbReference>
<gene>
    <name evidence="14" type="ORF">SAMN05421759_10682</name>
</gene>
<protein>
    <recommendedName>
        <fullName evidence="4">Flagellar motor switch protein FliG</fullName>
    </recommendedName>
</protein>
<dbReference type="PANTHER" id="PTHR30534:SF0">
    <property type="entry name" value="FLAGELLAR MOTOR SWITCH PROTEIN FLIG"/>
    <property type="match status" value="1"/>
</dbReference>
<evidence type="ECO:0000256" key="9">
    <source>
        <dbReference type="ARBA" id="ARBA00023143"/>
    </source>
</evidence>
<evidence type="ECO:0000256" key="5">
    <source>
        <dbReference type="ARBA" id="ARBA00022475"/>
    </source>
</evidence>